<evidence type="ECO:0000313" key="2">
    <source>
        <dbReference type="Proteomes" id="UP000499080"/>
    </source>
</evidence>
<dbReference type="EMBL" id="BGPR01000403">
    <property type="protein sequence ID" value="GBM18402.1"/>
    <property type="molecule type" value="Genomic_DNA"/>
</dbReference>
<dbReference type="PANTHER" id="PTHR46409">
    <property type="entry name" value="HTH PSQ-TYPE DOMAIN-CONTAINING PROTEIN"/>
    <property type="match status" value="1"/>
</dbReference>
<comment type="caution">
    <text evidence="1">The sequence shown here is derived from an EMBL/GenBank/DDBJ whole genome shotgun (WGS) entry which is preliminary data.</text>
</comment>
<proteinExistence type="predicted"/>
<name>A0A4Y2DNL9_ARAVE</name>
<evidence type="ECO:0000313" key="1">
    <source>
        <dbReference type="EMBL" id="GBM18402.1"/>
    </source>
</evidence>
<keyword evidence="2" id="KW-1185">Reference proteome</keyword>
<sequence length="131" mass="15363">MYHARWLTRANRVLLLYVSMEYLYENSVILAMYVFKVYAPTYFAIKIHPYCKDGARHLFKLISATIYLPTELKVKVDLVIQRNSYFAHAENLLIAMLTDSEPHIREPAVSPSDFESPSFRKMDCNCFNFLL</sequence>
<dbReference type="Proteomes" id="UP000499080">
    <property type="component" value="Unassembled WGS sequence"/>
</dbReference>
<dbReference type="PANTHER" id="PTHR46409:SF1">
    <property type="entry name" value="HTH PSQ-TYPE DOMAIN-CONTAINING PROTEIN"/>
    <property type="match status" value="1"/>
</dbReference>
<accession>A0A4Y2DNL9</accession>
<reference evidence="1 2" key="1">
    <citation type="journal article" date="2019" name="Sci. Rep.">
        <title>Orb-weaving spider Araneus ventricosus genome elucidates the spidroin gene catalogue.</title>
        <authorList>
            <person name="Kono N."/>
            <person name="Nakamura H."/>
            <person name="Ohtoshi R."/>
            <person name="Moran D.A.P."/>
            <person name="Shinohara A."/>
            <person name="Yoshida Y."/>
            <person name="Fujiwara M."/>
            <person name="Mori M."/>
            <person name="Tomita M."/>
            <person name="Arakawa K."/>
        </authorList>
    </citation>
    <scope>NUCLEOTIDE SEQUENCE [LARGE SCALE GENOMIC DNA]</scope>
</reference>
<organism evidence="1 2">
    <name type="scientific">Araneus ventricosus</name>
    <name type="common">Orbweaver spider</name>
    <name type="synonym">Epeira ventricosa</name>
    <dbReference type="NCBI Taxonomy" id="182803"/>
    <lineage>
        <taxon>Eukaryota</taxon>
        <taxon>Metazoa</taxon>
        <taxon>Ecdysozoa</taxon>
        <taxon>Arthropoda</taxon>
        <taxon>Chelicerata</taxon>
        <taxon>Arachnida</taxon>
        <taxon>Araneae</taxon>
        <taxon>Araneomorphae</taxon>
        <taxon>Entelegynae</taxon>
        <taxon>Araneoidea</taxon>
        <taxon>Araneidae</taxon>
        <taxon>Araneus</taxon>
    </lineage>
</organism>
<gene>
    <name evidence="1" type="ORF">AVEN_72742_1</name>
</gene>
<dbReference type="OrthoDB" id="8023395at2759"/>
<dbReference type="AlphaFoldDB" id="A0A4Y2DNL9"/>
<protein>
    <submittedName>
        <fullName evidence="1">Uncharacterized protein</fullName>
    </submittedName>
</protein>